<comment type="caution">
    <text evidence="2">The sequence shown here is derived from an EMBL/GenBank/DDBJ whole genome shotgun (WGS) entry which is preliminary data.</text>
</comment>
<dbReference type="Proteomes" id="UP001438953">
    <property type="component" value="Unassembled WGS sequence"/>
</dbReference>
<protein>
    <submittedName>
        <fullName evidence="2">Uncharacterized protein</fullName>
    </submittedName>
</protein>
<feature type="transmembrane region" description="Helical" evidence="1">
    <location>
        <begin position="12"/>
        <end position="31"/>
    </location>
</feature>
<reference evidence="2 3" key="2">
    <citation type="submission" date="2024-06" db="EMBL/GenBank/DDBJ databases">
        <title>Thioclava kandeliae sp. nov. from a rhizosphere soil sample of Kandelia candel in a mangrove.</title>
        <authorList>
            <person name="Mu T."/>
        </authorList>
    </citation>
    <scope>NUCLEOTIDE SEQUENCE [LARGE SCALE GENOMIC DNA]</scope>
    <source>
        <strain evidence="2 3">CPCC 100088</strain>
    </source>
</reference>
<keyword evidence="3" id="KW-1185">Reference proteome</keyword>
<evidence type="ECO:0000313" key="3">
    <source>
        <dbReference type="Proteomes" id="UP001438953"/>
    </source>
</evidence>
<evidence type="ECO:0000256" key="1">
    <source>
        <dbReference type="SAM" id="Phobius"/>
    </source>
</evidence>
<organism evidence="2 3">
    <name type="scientific">Thioclava kandeliae</name>
    <dbReference type="NCBI Taxonomy" id="3070818"/>
    <lineage>
        <taxon>Bacteria</taxon>
        <taxon>Pseudomonadati</taxon>
        <taxon>Pseudomonadota</taxon>
        <taxon>Alphaproteobacteria</taxon>
        <taxon>Rhodobacterales</taxon>
        <taxon>Paracoccaceae</taxon>
        <taxon>Thioclava</taxon>
    </lineage>
</organism>
<dbReference type="RefSeq" id="WP_350938675.1">
    <property type="nucleotide sequence ID" value="NZ_JAYWLC010000018.1"/>
</dbReference>
<keyword evidence="1" id="KW-0472">Membrane</keyword>
<evidence type="ECO:0000313" key="2">
    <source>
        <dbReference type="EMBL" id="MER5173368.1"/>
    </source>
</evidence>
<reference evidence="2 3" key="1">
    <citation type="submission" date="2024-01" db="EMBL/GenBank/DDBJ databases">
        <authorList>
            <person name="Deng Y."/>
            <person name="Su J."/>
        </authorList>
    </citation>
    <scope>NUCLEOTIDE SEQUENCE [LARGE SCALE GENOMIC DNA]</scope>
    <source>
        <strain evidence="2 3">CPCC 100088</strain>
    </source>
</reference>
<keyword evidence="1" id="KW-0812">Transmembrane</keyword>
<name>A0ABV1SKD0_9RHOB</name>
<accession>A0ABV1SKD0</accession>
<gene>
    <name evidence="2" type="ORF">VSX56_16490</name>
</gene>
<proteinExistence type="predicted"/>
<sequence>MQTFYQAKRPRSPIWAALGIGAAILFLLIHLDPLAQITCARWQAENPAF</sequence>
<dbReference type="EMBL" id="JAYWLC010000018">
    <property type="protein sequence ID" value="MER5173368.1"/>
    <property type="molecule type" value="Genomic_DNA"/>
</dbReference>
<keyword evidence="1" id="KW-1133">Transmembrane helix</keyword>